<comment type="caution">
    <text evidence="2">The sequence shown here is derived from an EMBL/GenBank/DDBJ whole genome shotgun (WGS) entry which is preliminary data.</text>
</comment>
<gene>
    <name evidence="2" type="ORF">CVM73_09460</name>
</gene>
<feature type="transmembrane region" description="Helical" evidence="1">
    <location>
        <begin position="21"/>
        <end position="43"/>
    </location>
</feature>
<name>A0A2M8RBU5_9BRAD</name>
<reference evidence="2 3" key="1">
    <citation type="submission" date="2017-11" db="EMBL/GenBank/DDBJ databases">
        <title>Bradyrhizobium forestalis sp. nov., an efficient nitrogen-fixing bacterium isolated from nodules of forest legume species in the Amazon.</title>
        <authorList>
            <person name="Costa E.M."/>
            <person name="Guimaraes A."/>
            <person name="Carvalho T.S."/>
            <person name="Rodrigues T.L."/>
            <person name="Ribeiro P.R.A."/>
            <person name="Lebbe L."/>
            <person name="Willems A."/>
            <person name="Moreira F.M.S."/>
        </authorList>
    </citation>
    <scope>NUCLEOTIDE SEQUENCE [LARGE SCALE GENOMIC DNA]</scope>
    <source>
        <strain evidence="2 3">INPA54B</strain>
    </source>
</reference>
<dbReference type="EMBL" id="PGVG01000006">
    <property type="protein sequence ID" value="PJG55293.1"/>
    <property type="molecule type" value="Genomic_DNA"/>
</dbReference>
<accession>A0A2M8RBU5</accession>
<keyword evidence="3" id="KW-1185">Reference proteome</keyword>
<sequence length="74" mass="8013">MVLQIDIVSDRGAAMKRTKQRLALVGSTLSIIVVAGATYFLFWHKSLTAILSFVAIVPVFLILALGLLKLARAT</sequence>
<keyword evidence="1" id="KW-0812">Transmembrane</keyword>
<evidence type="ECO:0000313" key="2">
    <source>
        <dbReference type="EMBL" id="PJG55293.1"/>
    </source>
</evidence>
<proteinExistence type="predicted"/>
<evidence type="ECO:0000256" key="1">
    <source>
        <dbReference type="SAM" id="Phobius"/>
    </source>
</evidence>
<keyword evidence="1" id="KW-0472">Membrane</keyword>
<dbReference type="Proteomes" id="UP000231194">
    <property type="component" value="Unassembled WGS sequence"/>
</dbReference>
<dbReference type="AlphaFoldDB" id="A0A2M8RBU5"/>
<keyword evidence="1" id="KW-1133">Transmembrane helix</keyword>
<feature type="transmembrane region" description="Helical" evidence="1">
    <location>
        <begin position="49"/>
        <end position="68"/>
    </location>
</feature>
<evidence type="ECO:0000313" key="3">
    <source>
        <dbReference type="Proteomes" id="UP000231194"/>
    </source>
</evidence>
<organism evidence="2 3">
    <name type="scientific">Bradyrhizobium forestalis</name>
    <dbReference type="NCBI Taxonomy" id="1419263"/>
    <lineage>
        <taxon>Bacteria</taxon>
        <taxon>Pseudomonadati</taxon>
        <taxon>Pseudomonadota</taxon>
        <taxon>Alphaproteobacteria</taxon>
        <taxon>Hyphomicrobiales</taxon>
        <taxon>Nitrobacteraceae</taxon>
        <taxon>Bradyrhizobium</taxon>
    </lineage>
</organism>
<protein>
    <submittedName>
        <fullName evidence="2">Uncharacterized protein</fullName>
    </submittedName>
</protein>